<reference evidence="7 9" key="3">
    <citation type="submission" date="2018-08" db="EMBL/GenBank/DDBJ databases">
        <title>A genome reference for cultivated species of the human gut microbiota.</title>
        <authorList>
            <person name="Zou Y."/>
            <person name="Xue W."/>
            <person name="Luo G."/>
        </authorList>
    </citation>
    <scope>NUCLEOTIDE SEQUENCE [LARGE SCALE GENOMIC DNA]</scope>
    <source>
        <strain evidence="7 9">AM30-4</strain>
    </source>
</reference>
<evidence type="ECO:0000313" key="2">
    <source>
        <dbReference type="EMBL" id="MRY92261.1"/>
    </source>
</evidence>
<dbReference type="EMBL" id="WKNE01000002">
    <property type="protein sequence ID" value="MRZ53901.1"/>
    <property type="molecule type" value="Genomic_DNA"/>
</dbReference>
<organism evidence="6 8">
    <name type="scientific">Parabacteroides distasonis</name>
    <dbReference type="NCBI Taxonomy" id="823"/>
    <lineage>
        <taxon>Bacteria</taxon>
        <taxon>Pseudomonadati</taxon>
        <taxon>Bacteroidota</taxon>
        <taxon>Bacteroidia</taxon>
        <taxon>Bacteroidales</taxon>
        <taxon>Tannerellaceae</taxon>
        <taxon>Parabacteroides</taxon>
    </lineage>
</organism>
<dbReference type="Proteomes" id="UP000432516">
    <property type="component" value="Unassembled WGS sequence"/>
</dbReference>
<dbReference type="Proteomes" id="UP000195950">
    <property type="component" value="Unassembled WGS sequence"/>
</dbReference>
<evidence type="ECO:0000313" key="4">
    <source>
        <dbReference type="EMBL" id="MRZ53901.1"/>
    </source>
</evidence>
<evidence type="ECO:0000313" key="3">
    <source>
        <dbReference type="EMBL" id="MRZ48937.1"/>
    </source>
</evidence>
<reference evidence="8" key="1">
    <citation type="submission" date="2017-04" db="EMBL/GenBank/DDBJ databases">
        <title>Function of individual gut microbiota members based on whole genome sequencing of pure cultures obtained from chicken caecum.</title>
        <authorList>
            <person name="Medvecky M."/>
            <person name="Cejkova D."/>
            <person name="Polansky O."/>
            <person name="Karasova D."/>
            <person name="Kubasova T."/>
            <person name="Cizek A."/>
            <person name="Rychlik I."/>
        </authorList>
    </citation>
    <scope>NUCLEOTIDE SEQUENCE [LARGE SCALE GENOMIC DNA]</scope>
    <source>
        <strain evidence="8">An199</strain>
    </source>
</reference>
<dbReference type="EMBL" id="WKMO01000004">
    <property type="protein sequence ID" value="MSB72929.1"/>
    <property type="molecule type" value="Genomic_DNA"/>
</dbReference>
<reference evidence="10 11" key="4">
    <citation type="journal article" date="2019" name="Nat. Med.">
        <title>A library of human gut bacterial isolates paired with longitudinal multiomics data enables mechanistic microbiome research.</title>
        <authorList>
            <person name="Poyet M."/>
            <person name="Groussin M."/>
            <person name="Gibbons S.M."/>
            <person name="Avila-Pacheco J."/>
            <person name="Jiang X."/>
            <person name="Kearney S.M."/>
            <person name="Perrotta A.R."/>
            <person name="Berdy B."/>
            <person name="Zhao S."/>
            <person name="Lieberman T.D."/>
            <person name="Swanson P.K."/>
            <person name="Smith M."/>
            <person name="Roesemann S."/>
            <person name="Alexander J.E."/>
            <person name="Rich S.A."/>
            <person name="Livny J."/>
            <person name="Vlamakis H."/>
            <person name="Clish C."/>
            <person name="Bullock K."/>
            <person name="Deik A."/>
            <person name="Scott J."/>
            <person name="Pierce K.A."/>
            <person name="Xavier R.J."/>
            <person name="Alm E.J."/>
        </authorList>
    </citation>
    <scope>NUCLEOTIDE SEQUENCE [LARGE SCALE GENOMIC DNA]</scope>
    <source>
        <strain evidence="4 10">BIOML-A2</strain>
        <strain evidence="5 12">BIOML-A20</strain>
        <strain evidence="3 11">BIOML-A32</strain>
        <strain evidence="2 13">BIOML-A9</strain>
    </source>
</reference>
<reference evidence="6" key="2">
    <citation type="journal article" date="2018" name="BMC Genomics">
        <title>Whole genome sequencing and function prediction of 133 gut anaerobes isolated from chicken caecum in pure cultures.</title>
        <authorList>
            <person name="Medvecky M."/>
            <person name="Cejkova D."/>
            <person name="Polansky O."/>
            <person name="Karasova D."/>
            <person name="Kubasova T."/>
            <person name="Cizek A."/>
            <person name="Rychlik I."/>
        </authorList>
    </citation>
    <scope>NUCLEOTIDE SEQUENCE</scope>
    <source>
        <strain evidence="6">An199</strain>
    </source>
</reference>
<dbReference type="InterPro" id="IPR009387">
    <property type="entry name" value="HigB-2"/>
</dbReference>
<evidence type="ECO:0000313" key="7">
    <source>
        <dbReference type="EMBL" id="RHD78037.1"/>
    </source>
</evidence>
<dbReference type="Proteomes" id="UP000461276">
    <property type="component" value="Unassembled WGS sequence"/>
</dbReference>
<name>A0A1Y4IPS8_PARDI</name>
<dbReference type="AlphaFoldDB" id="A0A1Y4IPS8"/>
<dbReference type="OrthoDB" id="1364255at2"/>
<dbReference type="EMBL" id="QSJN01000001">
    <property type="protein sequence ID" value="RHD78037.1"/>
    <property type="molecule type" value="Genomic_DNA"/>
</dbReference>
<proteinExistence type="predicted"/>
<protein>
    <submittedName>
        <fullName evidence="6">Addiction module toxin RelE</fullName>
    </submittedName>
</protein>
<evidence type="ECO:0000313" key="5">
    <source>
        <dbReference type="EMBL" id="MSB72929.1"/>
    </source>
</evidence>
<dbReference type="EMBL" id="JAQMPJ010000001">
    <property type="protein sequence ID" value="MDB9003779.1"/>
    <property type="molecule type" value="Genomic_DNA"/>
</dbReference>
<evidence type="ECO:0000313" key="8">
    <source>
        <dbReference type="Proteomes" id="UP000195950"/>
    </source>
</evidence>
<evidence type="ECO:0000313" key="1">
    <source>
        <dbReference type="EMBL" id="MDB9003779.1"/>
    </source>
</evidence>
<dbReference type="Proteomes" id="UP001210126">
    <property type="component" value="Unassembled WGS sequence"/>
</dbReference>
<reference evidence="1" key="5">
    <citation type="submission" date="2023-01" db="EMBL/GenBank/DDBJ databases">
        <title>Human gut microbiome strain richness.</title>
        <authorList>
            <person name="Chen-Liaw A."/>
        </authorList>
    </citation>
    <scope>NUCLEOTIDE SEQUENCE</scope>
    <source>
        <strain evidence="1">RTP21484st1_E5_RTP21484_190118</strain>
    </source>
</reference>
<dbReference type="PIRSF" id="PIRSF039032">
    <property type="entry name" value="HigB-2"/>
    <property type="match status" value="1"/>
</dbReference>
<dbReference type="Proteomes" id="UP000284660">
    <property type="component" value="Unassembled WGS sequence"/>
</dbReference>
<evidence type="ECO:0000313" key="10">
    <source>
        <dbReference type="Proteomes" id="UP000432516"/>
    </source>
</evidence>
<sequence length="113" mass="12857">MSYKIEALPPFAKEVKYLAKRYKSLKEDILRLRDELLENPLSGTDLGGGLRKVRMSIRSKSQGKRGGARVITFTVLVSVDEGTIYLVTMYDKSEIESMSVKEIRKLLDKCDLK</sequence>
<dbReference type="EMBL" id="WKMY01000001">
    <property type="protein sequence ID" value="MRY92261.1"/>
    <property type="molecule type" value="Genomic_DNA"/>
</dbReference>
<dbReference type="RefSeq" id="WP_005857254.1">
    <property type="nucleotide sequence ID" value="NZ_BQOC01000001.1"/>
</dbReference>
<evidence type="ECO:0000313" key="12">
    <source>
        <dbReference type="Proteomes" id="UP000441609"/>
    </source>
</evidence>
<evidence type="ECO:0000313" key="6">
    <source>
        <dbReference type="EMBL" id="OUP18862.1"/>
    </source>
</evidence>
<dbReference type="Proteomes" id="UP000441358">
    <property type="component" value="Unassembled WGS sequence"/>
</dbReference>
<accession>A0A1Y4IPS8</accession>
<dbReference type="EMBL" id="WKMC01000001">
    <property type="protein sequence ID" value="MRZ48937.1"/>
    <property type="molecule type" value="Genomic_DNA"/>
</dbReference>
<dbReference type="Proteomes" id="UP000441609">
    <property type="component" value="Unassembled WGS sequence"/>
</dbReference>
<evidence type="ECO:0000313" key="11">
    <source>
        <dbReference type="Proteomes" id="UP000441358"/>
    </source>
</evidence>
<comment type="caution">
    <text evidence="6">The sequence shown here is derived from an EMBL/GenBank/DDBJ whole genome shotgun (WGS) entry which is preliminary data.</text>
</comment>
<gene>
    <name evidence="6" type="ORF">B5F32_10585</name>
    <name evidence="7" type="ORF">DW782_01730</name>
    <name evidence="3" type="ORF">GKD66_01500</name>
    <name evidence="2" type="ORF">GKD67_03200</name>
    <name evidence="4" type="ORF">GKD68_03945</name>
    <name evidence="5" type="ORF">GKD70_06410</name>
    <name evidence="1" type="ORF">PN599_02020</name>
</gene>
<evidence type="ECO:0000313" key="9">
    <source>
        <dbReference type="Proteomes" id="UP000284660"/>
    </source>
</evidence>
<evidence type="ECO:0000313" key="13">
    <source>
        <dbReference type="Proteomes" id="UP000461276"/>
    </source>
</evidence>
<dbReference type="EMBL" id="NFJX01000008">
    <property type="protein sequence ID" value="OUP18862.1"/>
    <property type="molecule type" value="Genomic_DNA"/>
</dbReference>